<dbReference type="EMBL" id="FOEF01000013">
    <property type="protein sequence ID" value="SEP49794.1"/>
    <property type="molecule type" value="Genomic_DNA"/>
</dbReference>
<dbReference type="Proteomes" id="UP000198582">
    <property type="component" value="Unassembled WGS sequence"/>
</dbReference>
<sequence length="154" mass="16519">MSTTVPLEFTVPTGWVQVAADTVGAPEGSAVLLDAATRGSGFTTNITVGGEEEPAGRRPADVADDVLRDLEAAATDVVTDGRDVLEDPDGREGLVQQVRLTAEIDGARYRLVQSQVFRPLPGAVLRIVLTATEDRFPVLIKDFEAFVGTVRQRR</sequence>
<keyword evidence="2" id="KW-1185">Reference proteome</keyword>
<name>A0A1H8YC14_9PSEU</name>
<dbReference type="RefSeq" id="WP_143086307.1">
    <property type="nucleotide sequence ID" value="NZ_FOEF01000013.1"/>
</dbReference>
<accession>A0A1H8YC14</accession>
<proteinExistence type="predicted"/>
<evidence type="ECO:0000313" key="2">
    <source>
        <dbReference type="Proteomes" id="UP000198582"/>
    </source>
</evidence>
<reference evidence="1 2" key="1">
    <citation type="submission" date="2016-10" db="EMBL/GenBank/DDBJ databases">
        <authorList>
            <person name="de Groot N.N."/>
        </authorList>
    </citation>
    <scope>NUCLEOTIDE SEQUENCE [LARGE SCALE GENOMIC DNA]</scope>
    <source>
        <strain evidence="1 2">DSM 44993</strain>
    </source>
</reference>
<dbReference type="OrthoDB" id="3686643at2"/>
<dbReference type="STRING" id="394193.SAMN04489732_113203"/>
<dbReference type="Gene3D" id="3.40.1000.10">
    <property type="entry name" value="Mog1/PsbP, alpha/beta/alpha sandwich"/>
    <property type="match status" value="1"/>
</dbReference>
<gene>
    <name evidence="1" type="ORF">SAMN04489732_113203</name>
</gene>
<evidence type="ECO:0000313" key="1">
    <source>
        <dbReference type="EMBL" id="SEP49794.1"/>
    </source>
</evidence>
<dbReference type="AlphaFoldDB" id="A0A1H8YC14"/>
<organism evidence="1 2">
    <name type="scientific">Amycolatopsis saalfeldensis</name>
    <dbReference type="NCBI Taxonomy" id="394193"/>
    <lineage>
        <taxon>Bacteria</taxon>
        <taxon>Bacillati</taxon>
        <taxon>Actinomycetota</taxon>
        <taxon>Actinomycetes</taxon>
        <taxon>Pseudonocardiales</taxon>
        <taxon>Pseudonocardiaceae</taxon>
        <taxon>Amycolatopsis</taxon>
    </lineage>
</organism>
<protein>
    <submittedName>
        <fullName evidence="1">Uncharacterized protein</fullName>
    </submittedName>
</protein>